<organism evidence="3 4">
    <name type="scientific">Elliptochloris bilobata</name>
    <dbReference type="NCBI Taxonomy" id="381761"/>
    <lineage>
        <taxon>Eukaryota</taxon>
        <taxon>Viridiplantae</taxon>
        <taxon>Chlorophyta</taxon>
        <taxon>core chlorophytes</taxon>
        <taxon>Trebouxiophyceae</taxon>
        <taxon>Trebouxiophyceae incertae sedis</taxon>
        <taxon>Elliptochloris clade</taxon>
        <taxon>Elliptochloris</taxon>
    </lineage>
</organism>
<evidence type="ECO:0000313" key="3">
    <source>
        <dbReference type="EMBL" id="KAK9822654.1"/>
    </source>
</evidence>
<keyword evidence="4" id="KW-1185">Reference proteome</keyword>
<dbReference type="Gene3D" id="3.40.30.10">
    <property type="entry name" value="Glutaredoxin"/>
    <property type="match status" value="1"/>
</dbReference>
<evidence type="ECO:0000256" key="1">
    <source>
        <dbReference type="ARBA" id="ARBA00023157"/>
    </source>
</evidence>
<proteinExistence type="predicted"/>
<evidence type="ECO:0000313" key="4">
    <source>
        <dbReference type="Proteomes" id="UP001445335"/>
    </source>
</evidence>
<dbReference type="PROSITE" id="PS51352">
    <property type="entry name" value="THIOREDOXIN_2"/>
    <property type="match status" value="1"/>
</dbReference>
<dbReference type="InterPro" id="IPR036249">
    <property type="entry name" value="Thioredoxin-like_sf"/>
</dbReference>
<protein>
    <recommendedName>
        <fullName evidence="2">Thioredoxin domain-containing protein</fullName>
    </recommendedName>
</protein>
<dbReference type="AlphaFoldDB" id="A0AAW1QMD9"/>
<dbReference type="Pfam" id="PF00085">
    <property type="entry name" value="Thioredoxin"/>
    <property type="match status" value="1"/>
</dbReference>
<feature type="domain" description="Thioredoxin" evidence="2">
    <location>
        <begin position="28"/>
        <end position="134"/>
    </location>
</feature>
<name>A0AAW1QMD9_9CHLO</name>
<dbReference type="PANTHER" id="PTHR46115">
    <property type="entry name" value="THIOREDOXIN-LIKE PROTEIN 1"/>
    <property type="match status" value="1"/>
</dbReference>
<dbReference type="CDD" id="cd02947">
    <property type="entry name" value="TRX_family"/>
    <property type="match status" value="1"/>
</dbReference>
<gene>
    <name evidence="3" type="ORF">WJX81_004738</name>
</gene>
<sequence>MLRATRTLVPSLRSWQHAAYSDAFRQHGALWFSTEASQVVDLANDKEYADALASVRGTGQRAVVDYTAKWCGPCKMIAPIYNKFSQEFKDEIKFYRVDIDEDNIASTVAEAGVASVPMFTFHKDDSDEESRASA</sequence>
<dbReference type="Proteomes" id="UP001445335">
    <property type="component" value="Unassembled WGS sequence"/>
</dbReference>
<keyword evidence="1" id="KW-1015">Disulfide bond</keyword>
<dbReference type="EMBL" id="JALJOU010000085">
    <property type="protein sequence ID" value="KAK9822654.1"/>
    <property type="molecule type" value="Genomic_DNA"/>
</dbReference>
<dbReference type="PRINTS" id="PR00421">
    <property type="entry name" value="THIOREDOXIN"/>
</dbReference>
<dbReference type="InterPro" id="IPR017937">
    <property type="entry name" value="Thioredoxin_CS"/>
</dbReference>
<dbReference type="PROSITE" id="PS00194">
    <property type="entry name" value="THIOREDOXIN_1"/>
    <property type="match status" value="1"/>
</dbReference>
<reference evidence="3 4" key="1">
    <citation type="journal article" date="2024" name="Nat. Commun.">
        <title>Phylogenomics reveals the evolutionary origins of lichenization in chlorophyte algae.</title>
        <authorList>
            <person name="Puginier C."/>
            <person name="Libourel C."/>
            <person name="Otte J."/>
            <person name="Skaloud P."/>
            <person name="Haon M."/>
            <person name="Grisel S."/>
            <person name="Petersen M."/>
            <person name="Berrin J.G."/>
            <person name="Delaux P.M."/>
            <person name="Dal Grande F."/>
            <person name="Keller J."/>
        </authorList>
    </citation>
    <scope>NUCLEOTIDE SEQUENCE [LARGE SCALE GENOMIC DNA]</scope>
    <source>
        <strain evidence="3 4">SAG 245.80</strain>
    </source>
</reference>
<dbReference type="SUPFAM" id="SSF52833">
    <property type="entry name" value="Thioredoxin-like"/>
    <property type="match status" value="1"/>
</dbReference>
<evidence type="ECO:0000259" key="2">
    <source>
        <dbReference type="PROSITE" id="PS51352"/>
    </source>
</evidence>
<accession>A0AAW1QMD9</accession>
<dbReference type="InterPro" id="IPR013766">
    <property type="entry name" value="Thioredoxin_domain"/>
</dbReference>
<comment type="caution">
    <text evidence="3">The sequence shown here is derived from an EMBL/GenBank/DDBJ whole genome shotgun (WGS) entry which is preliminary data.</text>
</comment>